<dbReference type="InterPro" id="IPR050300">
    <property type="entry name" value="GDXG_lipolytic_enzyme"/>
</dbReference>
<evidence type="ECO:0000259" key="2">
    <source>
        <dbReference type="Pfam" id="PF20434"/>
    </source>
</evidence>
<dbReference type="EMBL" id="JAAVNE010000051">
    <property type="protein sequence ID" value="NKC33703.1"/>
    <property type="molecule type" value="Genomic_DNA"/>
</dbReference>
<gene>
    <name evidence="3" type="ORF">HEQ75_22765</name>
</gene>
<evidence type="ECO:0000313" key="3">
    <source>
        <dbReference type="EMBL" id="NKC33703.1"/>
    </source>
</evidence>
<keyword evidence="1 3" id="KW-0378">Hydrolase</keyword>
<dbReference type="InterPro" id="IPR029058">
    <property type="entry name" value="AB_hydrolase_fold"/>
</dbReference>
<sequence length="279" mass="29094">MPGMQPEIPPDPVLEAEYNNRARVPEHPAHLAAWARDAAAWREACPAAELGLAYGGRERERLDLFWPDASARESPVALFIHGGYWQGLGREWASHCARGLNGLGVAVAVPSYDLCPAVPLAAIVEQMRAAAAMLHRRHGRRLLAMGHSAGGHLAAMLMATDWPARDAALPAGLVPAALPISGVFDLAPLRATSIGVALALDAAEARRLSPLFLPRPAGALHCVVGAAESAAFLAQGRAMAAAWGGSFATLPGADHFTVLAPLADPGSAMVRHAKALAPA</sequence>
<organism evidence="3 4">
    <name type="scientific">Falsiroseomonas selenitidurans</name>
    <dbReference type="NCBI Taxonomy" id="2716335"/>
    <lineage>
        <taxon>Bacteria</taxon>
        <taxon>Pseudomonadati</taxon>
        <taxon>Pseudomonadota</taxon>
        <taxon>Alphaproteobacteria</taxon>
        <taxon>Acetobacterales</taxon>
        <taxon>Roseomonadaceae</taxon>
        <taxon>Falsiroseomonas</taxon>
    </lineage>
</organism>
<dbReference type="SUPFAM" id="SSF53474">
    <property type="entry name" value="alpha/beta-Hydrolases"/>
    <property type="match status" value="1"/>
</dbReference>
<dbReference type="PANTHER" id="PTHR48081">
    <property type="entry name" value="AB HYDROLASE SUPERFAMILY PROTEIN C4A8.06C"/>
    <property type="match status" value="1"/>
</dbReference>
<evidence type="ECO:0000256" key="1">
    <source>
        <dbReference type="ARBA" id="ARBA00022801"/>
    </source>
</evidence>
<dbReference type="InterPro" id="IPR049492">
    <property type="entry name" value="BD-FAE-like_dom"/>
</dbReference>
<dbReference type="GO" id="GO:0016787">
    <property type="term" value="F:hydrolase activity"/>
    <property type="evidence" value="ECO:0007669"/>
    <property type="project" value="UniProtKB-KW"/>
</dbReference>
<protein>
    <submittedName>
        <fullName evidence="3">Alpha/beta hydrolase</fullName>
    </submittedName>
</protein>
<dbReference type="Proteomes" id="UP000787635">
    <property type="component" value="Unassembled WGS sequence"/>
</dbReference>
<evidence type="ECO:0000313" key="4">
    <source>
        <dbReference type="Proteomes" id="UP000787635"/>
    </source>
</evidence>
<keyword evidence="4" id="KW-1185">Reference proteome</keyword>
<name>A0ABX1EA42_9PROT</name>
<feature type="domain" description="BD-FAE-like" evidence="2">
    <location>
        <begin position="62"/>
        <end position="158"/>
    </location>
</feature>
<dbReference type="PANTHER" id="PTHR48081:SF33">
    <property type="entry name" value="KYNURENINE FORMAMIDASE"/>
    <property type="match status" value="1"/>
</dbReference>
<dbReference type="Gene3D" id="3.40.50.1820">
    <property type="entry name" value="alpha/beta hydrolase"/>
    <property type="match status" value="1"/>
</dbReference>
<dbReference type="Pfam" id="PF20434">
    <property type="entry name" value="BD-FAE"/>
    <property type="match status" value="1"/>
</dbReference>
<accession>A0ABX1EA42</accession>
<reference evidence="3 4" key="1">
    <citation type="submission" date="2020-03" db="EMBL/GenBank/DDBJ databases">
        <title>Roseomonas selenitidurans sp. nov. isolated from urban soil.</title>
        <authorList>
            <person name="Liu H."/>
        </authorList>
    </citation>
    <scope>NUCLEOTIDE SEQUENCE [LARGE SCALE GENOMIC DNA]</scope>
    <source>
        <strain evidence="3 4">BU-1</strain>
    </source>
</reference>
<comment type="caution">
    <text evidence="3">The sequence shown here is derived from an EMBL/GenBank/DDBJ whole genome shotgun (WGS) entry which is preliminary data.</text>
</comment>
<proteinExistence type="predicted"/>